<dbReference type="KEGG" id="bthg:MS2017_1281"/>
<dbReference type="EMBL" id="CP024634">
    <property type="protein sequence ID" value="AYQ56978.1"/>
    <property type="molecule type" value="Genomic_DNA"/>
</dbReference>
<protein>
    <submittedName>
        <fullName evidence="1">Uncharacterized protein</fullName>
    </submittedName>
</protein>
<dbReference type="Proteomes" id="UP000278334">
    <property type="component" value="Chromosome"/>
</dbReference>
<organism evidence="1 2">
    <name type="scientific">Bathymodiolus thermophilus thioautotrophic gill symbiont</name>
    <dbReference type="NCBI Taxonomy" id="2360"/>
    <lineage>
        <taxon>Bacteria</taxon>
        <taxon>Pseudomonadati</taxon>
        <taxon>Pseudomonadota</taxon>
        <taxon>Gammaproteobacteria</taxon>
        <taxon>sulfur-oxidizing symbionts</taxon>
    </lineage>
</organism>
<name>A0A3G3IMM7_9GAMM</name>
<accession>A0A3G3IMM7</accession>
<evidence type="ECO:0000313" key="2">
    <source>
        <dbReference type="Proteomes" id="UP000278334"/>
    </source>
</evidence>
<dbReference type="AlphaFoldDB" id="A0A3G3IMM7"/>
<reference evidence="1 2" key="1">
    <citation type="submission" date="2017-11" db="EMBL/GenBank/DDBJ databases">
        <title>Genome sequence of the bacterial symbiont EPR9N from a vent mussel Bathymodiolus thermophilus.</title>
        <authorList>
            <person name="Won Y.-J."/>
        </authorList>
    </citation>
    <scope>NUCLEOTIDE SEQUENCE [LARGE SCALE GENOMIC DNA]</scope>
    <source>
        <strain evidence="1 2">EPR9N</strain>
    </source>
</reference>
<proteinExistence type="predicted"/>
<gene>
    <name evidence="1" type="ORF">MS2017_1281</name>
</gene>
<sequence>MKLVNKYYVLDVGIYDSIEENIMVFIEIQNTPFYFDEFQKTPFLFEGDKNQY</sequence>
<evidence type="ECO:0000313" key="1">
    <source>
        <dbReference type="EMBL" id="AYQ56978.1"/>
    </source>
</evidence>